<sequence length="62" mass="7117">MPDPDNAFDAAFEDKWAVYSKLDRFSPKPERAKAFCQLFFAHGAHYVCDKVEATRTEIFDAT</sequence>
<dbReference type="AlphaFoldDB" id="A0A0F9HAY9"/>
<comment type="caution">
    <text evidence="1">The sequence shown here is derived from an EMBL/GenBank/DDBJ whole genome shotgun (WGS) entry which is preliminary data.</text>
</comment>
<proteinExistence type="predicted"/>
<dbReference type="EMBL" id="LAZR01023334">
    <property type="protein sequence ID" value="KKL78855.1"/>
    <property type="molecule type" value="Genomic_DNA"/>
</dbReference>
<protein>
    <submittedName>
        <fullName evidence="1">Uncharacterized protein</fullName>
    </submittedName>
</protein>
<gene>
    <name evidence="1" type="ORF">LCGC14_2020660</name>
</gene>
<name>A0A0F9HAY9_9ZZZZ</name>
<evidence type="ECO:0000313" key="1">
    <source>
        <dbReference type="EMBL" id="KKL78855.1"/>
    </source>
</evidence>
<organism evidence="1">
    <name type="scientific">marine sediment metagenome</name>
    <dbReference type="NCBI Taxonomy" id="412755"/>
    <lineage>
        <taxon>unclassified sequences</taxon>
        <taxon>metagenomes</taxon>
        <taxon>ecological metagenomes</taxon>
    </lineage>
</organism>
<accession>A0A0F9HAY9</accession>
<reference evidence="1" key="1">
    <citation type="journal article" date="2015" name="Nature">
        <title>Complex archaea that bridge the gap between prokaryotes and eukaryotes.</title>
        <authorList>
            <person name="Spang A."/>
            <person name="Saw J.H."/>
            <person name="Jorgensen S.L."/>
            <person name="Zaremba-Niedzwiedzka K."/>
            <person name="Martijn J."/>
            <person name="Lind A.E."/>
            <person name="van Eijk R."/>
            <person name="Schleper C."/>
            <person name="Guy L."/>
            <person name="Ettema T.J."/>
        </authorList>
    </citation>
    <scope>NUCLEOTIDE SEQUENCE</scope>
</reference>